<evidence type="ECO:0000313" key="1">
    <source>
        <dbReference type="EMBL" id="KAI4371769.1"/>
    </source>
</evidence>
<evidence type="ECO:0000313" key="2">
    <source>
        <dbReference type="Proteomes" id="UP001057402"/>
    </source>
</evidence>
<organism evidence="1 2">
    <name type="scientific">Melastoma candidum</name>
    <dbReference type="NCBI Taxonomy" id="119954"/>
    <lineage>
        <taxon>Eukaryota</taxon>
        <taxon>Viridiplantae</taxon>
        <taxon>Streptophyta</taxon>
        <taxon>Embryophyta</taxon>
        <taxon>Tracheophyta</taxon>
        <taxon>Spermatophyta</taxon>
        <taxon>Magnoliopsida</taxon>
        <taxon>eudicotyledons</taxon>
        <taxon>Gunneridae</taxon>
        <taxon>Pentapetalae</taxon>
        <taxon>rosids</taxon>
        <taxon>malvids</taxon>
        <taxon>Myrtales</taxon>
        <taxon>Melastomataceae</taxon>
        <taxon>Melastomatoideae</taxon>
        <taxon>Melastomateae</taxon>
        <taxon>Melastoma</taxon>
    </lineage>
</organism>
<gene>
    <name evidence="1" type="ORF">MLD38_010081</name>
</gene>
<reference evidence="2" key="1">
    <citation type="journal article" date="2023" name="Front. Plant Sci.">
        <title>Chromosomal-level genome assembly of Melastoma candidum provides insights into trichome evolution.</title>
        <authorList>
            <person name="Zhong Y."/>
            <person name="Wu W."/>
            <person name="Sun C."/>
            <person name="Zou P."/>
            <person name="Liu Y."/>
            <person name="Dai S."/>
            <person name="Zhou R."/>
        </authorList>
    </citation>
    <scope>NUCLEOTIDE SEQUENCE [LARGE SCALE GENOMIC DNA]</scope>
</reference>
<name>A0ACB9QYN8_9MYRT</name>
<sequence length="71" mass="7989">MGIVEMQVHMDCTGCENKIRKALQRVEGVDDVDIDMAMQKVTVTGWTDRDRVLQTVRKTGREGRVLAVPVC</sequence>
<proteinExistence type="predicted"/>
<comment type="caution">
    <text evidence="1">The sequence shown here is derived from an EMBL/GenBank/DDBJ whole genome shotgun (WGS) entry which is preliminary data.</text>
</comment>
<accession>A0ACB9QYN8</accession>
<dbReference type="EMBL" id="CM042883">
    <property type="protein sequence ID" value="KAI4371769.1"/>
    <property type="molecule type" value="Genomic_DNA"/>
</dbReference>
<protein>
    <submittedName>
        <fullName evidence="1">Uncharacterized protein</fullName>
    </submittedName>
</protein>
<dbReference type="Proteomes" id="UP001057402">
    <property type="component" value="Chromosome 4"/>
</dbReference>
<keyword evidence="2" id="KW-1185">Reference proteome</keyword>